<sequence length="865" mass="93922">MQKLRFPRRRNDWADDSPPPAPATPAGPPCRHCARLRVFLAGVLLAGGLVMLHAAAQGPAGTPATSAAPSHAGVVTQPVPPRREPEVSLLPISSVAPAASAASAAGTLELVYQTVPLPSGRINQPYKPRDLVRGGRAPYRFTVEGSLPPGLALDAIGRLAGTPTATGNYSFELTVTDANDPPRVDRAPYVLRILGATPTAASPKRMPRTLSLEQADRTVPSDPLPPVTYLLTQAKLDALLGVAQEELDNKKAEAASQSSAEGEPPATKAPPAPVIYAPTVEQLREMLLPLLNVEHPTLAVFMDSLRARHCEYFLRHVNAIGLESKEEVVTRCPRGGDPTDSSRPTAPAASGPAAPKPSAAEKVLQKALASGRLPLPAFYDMLMPAATVDEIVQQAAVEHPLDAASPLQLNGDGCGCTLPDASNDVFAFLPYWLNDGSKGALPVRFDKFTRLQYMGVVLRSNGEFMKPRGWDSPGGGFARQADRHAVNVDLVLYRRNFRALMELPKAALEQVVKTAGDQVRDMLDRRPEDLQGRLEPLLPPGWRETSYLYDGVTVFFDVSDEEARSAAFQAFYRAFLFELVTVMEQQPRRHFHLNLVVPQHLIGEPGTAFRFGHLMEIMKRAEKGRATGDLNPKDRSAAAATYKSDDTYKGTGDISVRFLVPLGVGGDVDKMQLRSRADFNDELVGEDRMALLGSLVPVLLHAGGAPRPMPPADYDSLDRDLVYIGWSFGGVAFWPLPTNNRGTGEKVLVRLSERFWDYLDSDSPFCQLVCPLRMPLRLLLEALLLTTGGALFAYGWNCSVRRLGRLYLMGLWAAGIATLAVTLSLFTCDPALNELRKGNLPLMVLVVVLVLAGIVLTFRRQVEKP</sequence>
<dbReference type="EMBL" id="JAVDXV010000007">
    <property type="protein sequence ID" value="MDR7334598.1"/>
    <property type="molecule type" value="Genomic_DNA"/>
</dbReference>
<dbReference type="Pfam" id="PF05345">
    <property type="entry name" value="He_PIG"/>
    <property type="match status" value="1"/>
</dbReference>
<gene>
    <name evidence="3" type="ORF">J2X21_003754</name>
</gene>
<feature type="transmembrane region" description="Helical" evidence="2">
    <location>
        <begin position="774"/>
        <end position="794"/>
    </location>
</feature>
<feature type="region of interest" description="Disordered" evidence="1">
    <location>
        <begin position="1"/>
        <end position="28"/>
    </location>
</feature>
<proteinExistence type="predicted"/>
<feature type="region of interest" description="Disordered" evidence="1">
    <location>
        <begin position="59"/>
        <end position="82"/>
    </location>
</feature>
<dbReference type="RefSeq" id="WP_310331136.1">
    <property type="nucleotide sequence ID" value="NZ_JAVDXV010000007.1"/>
</dbReference>
<feature type="transmembrane region" description="Helical" evidence="2">
    <location>
        <begin position="38"/>
        <end position="56"/>
    </location>
</feature>
<accession>A0ABU2ABM1</accession>
<feature type="compositionally biased region" description="Low complexity" evidence="1">
    <location>
        <begin position="59"/>
        <end position="73"/>
    </location>
</feature>
<evidence type="ECO:0000256" key="2">
    <source>
        <dbReference type="SAM" id="Phobius"/>
    </source>
</evidence>
<evidence type="ECO:0000313" key="4">
    <source>
        <dbReference type="Proteomes" id="UP001180825"/>
    </source>
</evidence>
<feature type="compositionally biased region" description="Low complexity" evidence="1">
    <location>
        <begin position="341"/>
        <end position="357"/>
    </location>
</feature>
<keyword evidence="4" id="KW-1185">Reference proteome</keyword>
<dbReference type="InterPro" id="IPR013783">
    <property type="entry name" value="Ig-like_fold"/>
</dbReference>
<evidence type="ECO:0000256" key="1">
    <source>
        <dbReference type="SAM" id="MobiDB-lite"/>
    </source>
</evidence>
<dbReference type="Proteomes" id="UP001180825">
    <property type="component" value="Unassembled WGS sequence"/>
</dbReference>
<feature type="region of interest" description="Disordered" evidence="1">
    <location>
        <begin position="330"/>
        <end position="357"/>
    </location>
</feature>
<feature type="compositionally biased region" description="Pro residues" evidence="1">
    <location>
        <begin position="17"/>
        <end position="28"/>
    </location>
</feature>
<keyword evidence="2" id="KW-1133">Transmembrane helix</keyword>
<evidence type="ECO:0000313" key="3">
    <source>
        <dbReference type="EMBL" id="MDR7334598.1"/>
    </source>
</evidence>
<keyword evidence="2" id="KW-0472">Membrane</keyword>
<keyword evidence="2" id="KW-0812">Transmembrane</keyword>
<feature type="transmembrane region" description="Helical" evidence="2">
    <location>
        <begin position="838"/>
        <end position="858"/>
    </location>
</feature>
<feature type="transmembrane region" description="Helical" evidence="2">
    <location>
        <begin position="806"/>
        <end position="826"/>
    </location>
</feature>
<comment type="caution">
    <text evidence="3">The sequence shown here is derived from an EMBL/GenBank/DDBJ whole genome shotgun (WGS) entry which is preliminary data.</text>
</comment>
<name>A0ABU2ABM1_9BURK</name>
<feature type="region of interest" description="Disordered" evidence="1">
    <location>
        <begin position="250"/>
        <end position="272"/>
    </location>
</feature>
<organism evidence="3 4">
    <name type="scientific">Roseateles asaccharophilus</name>
    <dbReference type="NCBI Taxonomy" id="582607"/>
    <lineage>
        <taxon>Bacteria</taxon>
        <taxon>Pseudomonadati</taxon>
        <taxon>Pseudomonadota</taxon>
        <taxon>Betaproteobacteria</taxon>
        <taxon>Burkholderiales</taxon>
        <taxon>Sphaerotilaceae</taxon>
        <taxon>Roseateles</taxon>
    </lineage>
</organism>
<feature type="compositionally biased region" description="Low complexity" evidence="1">
    <location>
        <begin position="254"/>
        <end position="266"/>
    </location>
</feature>
<reference evidence="3 4" key="1">
    <citation type="submission" date="2023-07" db="EMBL/GenBank/DDBJ databases">
        <title>Sorghum-associated microbial communities from plants grown in Nebraska, USA.</title>
        <authorList>
            <person name="Schachtman D."/>
        </authorList>
    </citation>
    <scope>NUCLEOTIDE SEQUENCE [LARGE SCALE GENOMIC DNA]</scope>
    <source>
        <strain evidence="3 4">BE316</strain>
    </source>
</reference>
<dbReference type="Gene3D" id="2.60.40.10">
    <property type="entry name" value="Immunoglobulins"/>
    <property type="match status" value="1"/>
</dbReference>
<protein>
    <submittedName>
        <fullName evidence="3">Uncharacterized protein</fullName>
    </submittedName>
</protein>